<name>A0A7Z9C6B4_9CAUL</name>
<protein>
    <recommendedName>
        <fullName evidence="4">ParB N-terminal domain-containing protein</fullName>
    </recommendedName>
</protein>
<dbReference type="EMBL" id="UXHF01000021">
    <property type="protein sequence ID" value="VDC49728.1"/>
    <property type="molecule type" value="Genomic_DNA"/>
</dbReference>
<organism evidence="2 3">
    <name type="scientific">Brevundimonas mediterranea</name>
    <dbReference type="NCBI Taxonomy" id="74329"/>
    <lineage>
        <taxon>Bacteria</taxon>
        <taxon>Pseudomonadati</taxon>
        <taxon>Pseudomonadota</taxon>
        <taxon>Alphaproteobacteria</taxon>
        <taxon>Caulobacterales</taxon>
        <taxon>Caulobacteraceae</taxon>
        <taxon>Brevundimonas</taxon>
    </lineage>
</organism>
<evidence type="ECO:0000313" key="2">
    <source>
        <dbReference type="EMBL" id="VDC49728.1"/>
    </source>
</evidence>
<dbReference type="AlphaFoldDB" id="A0A7Z9C6B4"/>
<keyword evidence="1" id="KW-0175">Coiled coil</keyword>
<evidence type="ECO:0000256" key="1">
    <source>
        <dbReference type="SAM" id="Coils"/>
    </source>
</evidence>
<reference evidence="2 3" key="1">
    <citation type="submission" date="2018-11" db="EMBL/GenBank/DDBJ databases">
        <authorList>
            <person name="Peiro R."/>
            <person name="Begona"/>
            <person name="Cbmso G."/>
            <person name="Lopez M."/>
            <person name="Gonzalez S."/>
            <person name="Sacristan E."/>
            <person name="Castillo E."/>
        </authorList>
    </citation>
    <scope>NUCLEOTIDE SEQUENCE [LARGE SCALE GENOMIC DNA]</scope>
    <source>
        <strain evidence="2">Brev_genome</strain>
    </source>
</reference>
<proteinExistence type="predicted"/>
<dbReference type="Proteomes" id="UP000289220">
    <property type="component" value="Unassembled WGS sequence"/>
</dbReference>
<sequence length="259" mass="27654">MVLDGRNRYLAAREAGRGYRVVEYTGDDPVGFARSENIRRHETNSERAMSAARLAKIPRGVRSDSSIALSVPTQAEAAEMRNVSLAAVKRAKAVVESGSSELVAAVDAGTVTVSAAAEVAKLPEAEQQEIVAQGPAAVREAAKAARQKPDTVAKAPVRPASNLTPEALAEENEALKADLETVNSKLAAVTRERDDLKARVADLSDENQGPVISRLQQQVAGLKYKLSNAEDAAKRAEFKEKKAVARVKELESMPVDMGV</sequence>
<comment type="caution">
    <text evidence="2">The sequence shown here is derived from an EMBL/GenBank/DDBJ whole genome shotgun (WGS) entry which is preliminary data.</text>
</comment>
<accession>A0A7Z9C6B4</accession>
<dbReference type="Gene3D" id="1.10.10.2830">
    <property type="match status" value="1"/>
</dbReference>
<evidence type="ECO:0000313" key="3">
    <source>
        <dbReference type="Proteomes" id="UP000289220"/>
    </source>
</evidence>
<keyword evidence="3" id="KW-1185">Reference proteome</keyword>
<feature type="coiled-coil region" evidence="1">
    <location>
        <begin position="172"/>
        <end position="232"/>
    </location>
</feature>
<evidence type="ECO:0008006" key="4">
    <source>
        <dbReference type="Google" id="ProtNLM"/>
    </source>
</evidence>
<gene>
    <name evidence="2" type="ORF">BREV_BREV_01374</name>
</gene>